<comment type="caution">
    <text evidence="1">The sequence shown here is derived from an EMBL/GenBank/DDBJ whole genome shotgun (WGS) entry which is preliminary data.</text>
</comment>
<accession>A0A0E2BJ71</accession>
<gene>
    <name evidence="1" type="ORF">LEP1GSC179_2036</name>
</gene>
<evidence type="ECO:0000313" key="2">
    <source>
        <dbReference type="Proteomes" id="UP000006329"/>
    </source>
</evidence>
<sequence length="60" mass="6939">MTGIGFLKYFEITYSFPTFTQLHIIVVLYDLTLTVSKTTSAISKILYLCLKCHFDHSEVF</sequence>
<dbReference type="EMBL" id="AHON02000014">
    <property type="protein sequence ID" value="EKO35220.1"/>
    <property type="molecule type" value="Genomic_DNA"/>
</dbReference>
<protein>
    <submittedName>
        <fullName evidence="1">Uncharacterized protein</fullName>
    </submittedName>
</protein>
<proteinExistence type="predicted"/>
<evidence type="ECO:0000313" key="1">
    <source>
        <dbReference type="EMBL" id="EKO35220.1"/>
    </source>
</evidence>
<organism evidence="1 2">
    <name type="scientific">Leptospira santarosai str. MOR084</name>
    <dbReference type="NCBI Taxonomy" id="1049984"/>
    <lineage>
        <taxon>Bacteria</taxon>
        <taxon>Pseudomonadati</taxon>
        <taxon>Spirochaetota</taxon>
        <taxon>Spirochaetia</taxon>
        <taxon>Leptospirales</taxon>
        <taxon>Leptospiraceae</taxon>
        <taxon>Leptospira</taxon>
    </lineage>
</organism>
<name>A0A0E2BJ71_9LEPT</name>
<keyword evidence="2" id="KW-1185">Reference proteome</keyword>
<reference evidence="1" key="1">
    <citation type="submission" date="2012-10" db="EMBL/GenBank/DDBJ databases">
        <authorList>
            <person name="Harkins D.M."/>
            <person name="Durkin A.S."/>
            <person name="Brinkac L.M."/>
            <person name="Haft D.H."/>
            <person name="Selengut J.D."/>
            <person name="Sanka R."/>
            <person name="DePew J."/>
            <person name="Purushe J."/>
            <person name="Matthias M.A."/>
            <person name="Vinetz J.M."/>
            <person name="Sutton G.G."/>
            <person name="Nierman W.C."/>
            <person name="Fouts D.E."/>
        </authorList>
    </citation>
    <scope>NUCLEOTIDE SEQUENCE [LARGE SCALE GENOMIC DNA]</scope>
    <source>
        <strain evidence="1">MOR084</strain>
    </source>
</reference>
<dbReference type="AlphaFoldDB" id="A0A0E2BJ71"/>
<dbReference type="Proteomes" id="UP000006329">
    <property type="component" value="Unassembled WGS sequence"/>
</dbReference>